<keyword evidence="1" id="KW-0732">Signal</keyword>
<evidence type="ECO:0000313" key="3">
    <source>
        <dbReference type="EMBL" id="TGN14252.1"/>
    </source>
</evidence>
<keyword evidence="4" id="KW-1185">Reference proteome</keyword>
<comment type="caution">
    <text evidence="3">The sequence shown here is derived from an EMBL/GenBank/DDBJ whole genome shotgun (WGS) entry which is preliminary data.</text>
</comment>
<evidence type="ECO:0000259" key="2">
    <source>
        <dbReference type="Pfam" id="PF13205"/>
    </source>
</evidence>
<proteinExistence type="predicted"/>
<sequence length="287" mass="29798">MKANSSNLSVRKSILISLLSAAFLLVLFCQCLMNPAVQSVTNPPKETTSPIGFLALFAGGATTSAAAFQVSGQLKNLNGNSLSGTTLSASSASGSVRNTAVSVTTTTNGAGRFLLNLPIGITKISVMNSSGLVLGSFNLTLSADSVVQTTDSNSQFNVSNIEKHELGVIVTLSSDDSSTVPVPSLISSSPENGNTSVALNGIFQAIFILTFNTDMDSSTINSSTVTVPGRSVSVIANTSREYIATISELSNDTDYVITLSSEIKDLIGNSLSTTTINFRTMLSAMQL</sequence>
<dbReference type="InterPro" id="IPR014755">
    <property type="entry name" value="Cu-Rt/internalin_Ig-like"/>
</dbReference>
<organism evidence="3 4">
    <name type="scientific">Leptospira ilyithenensis</name>
    <dbReference type="NCBI Taxonomy" id="2484901"/>
    <lineage>
        <taxon>Bacteria</taxon>
        <taxon>Pseudomonadati</taxon>
        <taxon>Spirochaetota</taxon>
        <taxon>Spirochaetia</taxon>
        <taxon>Leptospirales</taxon>
        <taxon>Leptospiraceae</taxon>
        <taxon>Leptospira</taxon>
    </lineage>
</organism>
<reference evidence="3" key="1">
    <citation type="journal article" date="2019" name="PLoS Negl. Trop. Dis.">
        <title>Revisiting the worldwide diversity of Leptospira species in the environment.</title>
        <authorList>
            <person name="Vincent A.T."/>
            <person name="Schiettekatte O."/>
            <person name="Bourhy P."/>
            <person name="Veyrier F.J."/>
            <person name="Picardeau M."/>
        </authorList>
    </citation>
    <scope>NUCLEOTIDE SEQUENCE [LARGE SCALE GENOMIC DNA]</scope>
    <source>
        <strain evidence="3">201400974</strain>
    </source>
</reference>
<dbReference type="InterPro" id="IPR032812">
    <property type="entry name" value="SbsA_Ig"/>
</dbReference>
<dbReference type="OrthoDB" id="330286at2"/>
<dbReference type="SUPFAM" id="SSF49464">
    <property type="entry name" value="Carboxypeptidase regulatory domain-like"/>
    <property type="match status" value="1"/>
</dbReference>
<dbReference type="Gene3D" id="2.60.40.1220">
    <property type="match status" value="1"/>
</dbReference>
<dbReference type="Pfam" id="PF13205">
    <property type="entry name" value="Big_5"/>
    <property type="match status" value="1"/>
</dbReference>
<dbReference type="AlphaFoldDB" id="A0A4R9LU66"/>
<feature type="domain" description="SbsA Ig-like" evidence="2">
    <location>
        <begin position="183"/>
        <end position="280"/>
    </location>
</feature>
<protein>
    <recommendedName>
        <fullName evidence="2">SbsA Ig-like domain-containing protein</fullName>
    </recommendedName>
</protein>
<evidence type="ECO:0000256" key="1">
    <source>
        <dbReference type="ARBA" id="ARBA00022729"/>
    </source>
</evidence>
<name>A0A4R9LU66_9LEPT</name>
<dbReference type="EMBL" id="RQHV01000007">
    <property type="protein sequence ID" value="TGN14252.1"/>
    <property type="molecule type" value="Genomic_DNA"/>
</dbReference>
<dbReference type="Proteomes" id="UP000298264">
    <property type="component" value="Unassembled WGS sequence"/>
</dbReference>
<evidence type="ECO:0000313" key="4">
    <source>
        <dbReference type="Proteomes" id="UP000298264"/>
    </source>
</evidence>
<dbReference type="RefSeq" id="WP_135762729.1">
    <property type="nucleotide sequence ID" value="NZ_RQHV01000007.1"/>
</dbReference>
<accession>A0A4R9LU66</accession>
<dbReference type="InterPro" id="IPR008969">
    <property type="entry name" value="CarboxyPept-like_regulatory"/>
</dbReference>
<gene>
    <name evidence="3" type="ORF">EHS11_01880</name>
</gene>